<dbReference type="RefSeq" id="WP_074173617.1">
    <property type="nucleotide sequence ID" value="NZ_FCOX02000076.1"/>
</dbReference>
<feature type="compositionally biased region" description="Polar residues" evidence="1">
    <location>
        <begin position="119"/>
        <end position="140"/>
    </location>
</feature>
<proteinExistence type="predicted"/>
<keyword evidence="4" id="KW-1185">Reference proteome</keyword>
<evidence type="ECO:0008006" key="5">
    <source>
        <dbReference type="Google" id="ProtNLM"/>
    </source>
</evidence>
<sequence length="200" mass="20917">MINRKQKIQIVSGAFALAAAAHCLPACADDDSYGCKVVLCLANPVSNGGPRAPDTCASAIDRLYSDLRHGRGFPQCSGSEMSVRQIDTPFDPCPAGTTAAATGALVVQGSVEHGRPGYGQSSGIKLTGTAQPSAPQNDDGNSYGPLACVGKQVGTHQTGSYASGDLQTISVYDRIVWQQPQSPSAIDVYEGGQFEQRIHY</sequence>
<dbReference type="AlphaFoldDB" id="A0A158EE79"/>
<accession>A0A158EE79</accession>
<evidence type="ECO:0000256" key="2">
    <source>
        <dbReference type="SAM" id="SignalP"/>
    </source>
</evidence>
<feature type="signal peptide" evidence="2">
    <location>
        <begin position="1"/>
        <end position="28"/>
    </location>
</feature>
<protein>
    <recommendedName>
        <fullName evidence="5">Lipoprotein</fullName>
    </recommendedName>
</protein>
<feature type="chain" id="PRO_5007625107" description="Lipoprotein" evidence="2">
    <location>
        <begin position="29"/>
        <end position="200"/>
    </location>
</feature>
<gene>
    <name evidence="3" type="ORF">AWB78_07355</name>
</gene>
<dbReference type="EMBL" id="FCOX02000076">
    <property type="protein sequence ID" value="SAL05202.1"/>
    <property type="molecule type" value="Genomic_DNA"/>
</dbReference>
<evidence type="ECO:0000256" key="1">
    <source>
        <dbReference type="SAM" id="MobiDB-lite"/>
    </source>
</evidence>
<evidence type="ECO:0000313" key="3">
    <source>
        <dbReference type="EMBL" id="SAL05202.1"/>
    </source>
</evidence>
<name>A0A158EE79_9BURK</name>
<feature type="region of interest" description="Disordered" evidence="1">
    <location>
        <begin position="117"/>
        <end position="145"/>
    </location>
</feature>
<dbReference type="Proteomes" id="UP000071859">
    <property type="component" value="Unassembled WGS sequence"/>
</dbReference>
<keyword evidence="2" id="KW-0732">Signal</keyword>
<organism evidence="3 4">
    <name type="scientific">Caballeronia calidae</name>
    <dbReference type="NCBI Taxonomy" id="1777139"/>
    <lineage>
        <taxon>Bacteria</taxon>
        <taxon>Pseudomonadati</taxon>
        <taxon>Pseudomonadota</taxon>
        <taxon>Betaproteobacteria</taxon>
        <taxon>Burkholderiales</taxon>
        <taxon>Burkholderiaceae</taxon>
        <taxon>Caballeronia</taxon>
    </lineage>
</organism>
<comment type="caution">
    <text evidence="3">The sequence shown here is derived from an EMBL/GenBank/DDBJ whole genome shotgun (WGS) entry which is preliminary data.</text>
</comment>
<evidence type="ECO:0000313" key="4">
    <source>
        <dbReference type="Proteomes" id="UP000071859"/>
    </source>
</evidence>
<reference evidence="3" key="1">
    <citation type="submission" date="2016-01" db="EMBL/GenBank/DDBJ databases">
        <authorList>
            <person name="Peeters C."/>
        </authorList>
    </citation>
    <scope>NUCLEOTIDE SEQUENCE</scope>
    <source>
        <strain evidence="3">LMG 29321</strain>
    </source>
</reference>